<feature type="domain" description="HMG box" evidence="3">
    <location>
        <begin position="80"/>
        <end position="148"/>
    </location>
</feature>
<evidence type="ECO:0000313" key="4">
    <source>
        <dbReference type="EMBL" id="AGN52955.1"/>
    </source>
</evidence>
<dbReference type="Gene3D" id="1.10.30.10">
    <property type="entry name" value="High mobility group box domain"/>
    <property type="match status" value="1"/>
</dbReference>
<dbReference type="VEuPathDB" id="FungiDB:RhiirFUN_016866"/>
<dbReference type="InterPro" id="IPR036910">
    <property type="entry name" value="HMG_box_dom_sf"/>
</dbReference>
<organism evidence="4">
    <name type="scientific">Rhizophagus irregularis</name>
    <dbReference type="NCBI Taxonomy" id="588596"/>
    <lineage>
        <taxon>Eukaryota</taxon>
        <taxon>Fungi</taxon>
        <taxon>Fungi incertae sedis</taxon>
        <taxon>Mucoromycota</taxon>
        <taxon>Glomeromycotina</taxon>
        <taxon>Glomeromycetes</taxon>
        <taxon>Glomerales</taxon>
        <taxon>Glomeraceae</taxon>
        <taxon>Rhizophagus</taxon>
    </lineage>
</organism>
<proteinExistence type="predicted"/>
<gene>
    <name evidence="4" type="primary">HMG53</name>
</gene>
<dbReference type="EMBL" id="KC785128">
    <property type="protein sequence ID" value="AGN52955.1"/>
    <property type="molecule type" value="Genomic_DNA"/>
</dbReference>
<feature type="compositionally biased region" description="Polar residues" evidence="2">
    <location>
        <begin position="160"/>
        <end position="171"/>
    </location>
</feature>
<keyword evidence="1" id="KW-0539">Nucleus</keyword>
<feature type="region of interest" description="Disordered" evidence="2">
    <location>
        <begin position="151"/>
        <end position="195"/>
    </location>
</feature>
<accession>R9UEC3</accession>
<dbReference type="SUPFAM" id="SSF47095">
    <property type="entry name" value="HMG-box"/>
    <property type="match status" value="1"/>
</dbReference>
<evidence type="ECO:0000256" key="2">
    <source>
        <dbReference type="SAM" id="MobiDB-lite"/>
    </source>
</evidence>
<protein>
    <submittedName>
        <fullName evidence="4">MATA_HMG</fullName>
    </submittedName>
</protein>
<dbReference type="InterPro" id="IPR009071">
    <property type="entry name" value="HMG_box_dom"/>
</dbReference>
<reference evidence="4" key="1">
    <citation type="journal article" date="2014" name="New Phytol.">
        <title>Extreme diversification of the mating type-high-mobility group (MATA-HMG) gene family in a plant-associated arbuscular mycorrhizal fungus.</title>
        <authorList>
            <person name="Riley R."/>
            <person name="Charron P."/>
            <person name="Idnurm A."/>
            <person name="Farinelli L."/>
            <person name="Dalpe Y."/>
            <person name="Martin F."/>
            <person name="Corradi N."/>
        </authorList>
    </citation>
    <scope>NUCLEOTIDE SEQUENCE</scope>
</reference>
<name>R9UEC3_9GLOM</name>
<keyword evidence="1" id="KW-0238">DNA-binding</keyword>
<feature type="DNA-binding region" description="HMG box" evidence="1">
    <location>
        <begin position="80"/>
        <end position="148"/>
    </location>
</feature>
<feature type="non-terminal residue" evidence="4">
    <location>
        <position position="1"/>
    </location>
</feature>
<dbReference type="VEuPathDB" id="FungiDB:RhiirA1_444123"/>
<evidence type="ECO:0000259" key="3">
    <source>
        <dbReference type="PROSITE" id="PS50118"/>
    </source>
</evidence>
<feature type="compositionally biased region" description="Low complexity" evidence="2">
    <location>
        <begin position="181"/>
        <end position="193"/>
    </location>
</feature>
<dbReference type="GO" id="GO:0003677">
    <property type="term" value="F:DNA binding"/>
    <property type="evidence" value="ECO:0007669"/>
    <property type="project" value="UniProtKB-UniRule"/>
</dbReference>
<dbReference type="Pfam" id="PF00505">
    <property type="entry name" value="HMG_box"/>
    <property type="match status" value="1"/>
</dbReference>
<dbReference type="VEuPathDB" id="FungiDB:FUN_014227"/>
<sequence>FFFPNLFPKLFQKTFFLLKMTKKTSKRSSDTKIRNMRQGQVKIKLDLKKPSPSSPPLPLPFPPTQRVEQIVAKLVAKPRLARFPNAFIMYRNEYVQYLKSQGYHISMTELSPMISTSWKKESEFVKEAYTKLSSEAEKMYVRDTGSTQQQINYKYLPTRPTLSSKSESNRNGPKLDDLSGQSNQSNQSHQFQNPDDFYNINNIYDRLFQYSIPSNGFQRNYSNKEPEQIPSFSIGTSGLEKYSLDNVTLPQHGSIHSIPQQDCFPDNIFQCQWSPNISSSIQHNNPSVSFGPSYSPTSPTFDDLINSPIMGFSSLEAQMLESMSPSSNSSIDDISSSIDDISLLFSPEIDDGGFYEKSDFSTPNFTDSITCQSPLSSPSGLYLYSGQSFATNPSF</sequence>
<dbReference type="GO" id="GO:0005634">
    <property type="term" value="C:nucleus"/>
    <property type="evidence" value="ECO:0007669"/>
    <property type="project" value="UniProtKB-UniRule"/>
</dbReference>
<evidence type="ECO:0000256" key="1">
    <source>
        <dbReference type="PROSITE-ProRule" id="PRU00267"/>
    </source>
</evidence>
<dbReference type="PROSITE" id="PS50118">
    <property type="entry name" value="HMG_BOX_2"/>
    <property type="match status" value="1"/>
</dbReference>
<dbReference type="AlphaFoldDB" id="R9UEC3"/>